<dbReference type="EC" id="3.1.4.-" evidence="2"/>
<dbReference type="NCBIfam" id="TIGR00040">
    <property type="entry name" value="yfcE"/>
    <property type="match status" value="1"/>
</dbReference>
<protein>
    <recommendedName>
        <fullName evidence="2">Phosphoesterase</fullName>
        <ecNumber evidence="2">3.1.4.-</ecNumber>
    </recommendedName>
</protein>
<evidence type="ECO:0000313" key="5">
    <source>
        <dbReference type="Proteomes" id="UP000776700"/>
    </source>
</evidence>
<dbReference type="GO" id="GO:0016787">
    <property type="term" value="F:hydrolase activity"/>
    <property type="evidence" value="ECO:0007669"/>
    <property type="project" value="UniProtKB-UniRule"/>
</dbReference>
<dbReference type="SUPFAM" id="SSF56300">
    <property type="entry name" value="Metallo-dependent phosphatases"/>
    <property type="match status" value="1"/>
</dbReference>
<evidence type="ECO:0000259" key="3">
    <source>
        <dbReference type="Pfam" id="PF12850"/>
    </source>
</evidence>
<dbReference type="GO" id="GO:0046872">
    <property type="term" value="F:metal ion binding"/>
    <property type="evidence" value="ECO:0007669"/>
    <property type="project" value="UniProtKB-KW"/>
</dbReference>
<dbReference type="InterPro" id="IPR029052">
    <property type="entry name" value="Metallo-depent_PP-like"/>
</dbReference>
<comment type="caution">
    <text evidence="4">The sequence shown here is derived from an EMBL/GenBank/DDBJ whole genome shotgun (WGS) entry which is preliminary data.</text>
</comment>
<proteinExistence type="inferred from homology"/>
<dbReference type="InterPro" id="IPR024654">
    <property type="entry name" value="Calcineurin-like_PHP_lpxH"/>
</dbReference>
<comment type="similarity">
    <text evidence="1 2">Belongs to the metallophosphoesterase superfamily. YfcE family.</text>
</comment>
<keyword evidence="2" id="KW-0479">Metal-binding</keyword>
<name>A0A921SZ35_9FIRM</name>
<feature type="domain" description="Calcineurin-like phosphoesterase" evidence="3">
    <location>
        <begin position="2"/>
        <end position="135"/>
    </location>
</feature>
<dbReference type="Proteomes" id="UP000776700">
    <property type="component" value="Unassembled WGS sequence"/>
</dbReference>
<dbReference type="EMBL" id="DYUB01000012">
    <property type="protein sequence ID" value="HJG95530.1"/>
    <property type="molecule type" value="Genomic_DNA"/>
</dbReference>
<comment type="cofactor">
    <cofactor evidence="2">
        <name>a divalent metal cation</name>
        <dbReference type="ChEBI" id="CHEBI:60240"/>
    </cofactor>
</comment>
<dbReference type="InterPro" id="IPR000979">
    <property type="entry name" value="Phosphodiesterase_MJ0936/Vps29"/>
</dbReference>
<dbReference type="Pfam" id="PF12850">
    <property type="entry name" value="Metallophos_2"/>
    <property type="match status" value="1"/>
</dbReference>
<evidence type="ECO:0000256" key="2">
    <source>
        <dbReference type="RuleBase" id="RU362039"/>
    </source>
</evidence>
<organism evidence="4 5">
    <name type="scientific">Romboutsia timonensis</name>
    <dbReference type="NCBI Taxonomy" id="1776391"/>
    <lineage>
        <taxon>Bacteria</taxon>
        <taxon>Bacillati</taxon>
        <taxon>Bacillota</taxon>
        <taxon>Clostridia</taxon>
        <taxon>Peptostreptococcales</taxon>
        <taxon>Peptostreptococcaceae</taxon>
        <taxon>Romboutsia</taxon>
    </lineage>
</organism>
<dbReference type="AlphaFoldDB" id="A0A921SZ35"/>
<evidence type="ECO:0000256" key="1">
    <source>
        <dbReference type="ARBA" id="ARBA00008950"/>
    </source>
</evidence>
<dbReference type="Gene3D" id="3.60.21.10">
    <property type="match status" value="1"/>
</dbReference>
<reference evidence="4" key="1">
    <citation type="journal article" date="2021" name="PeerJ">
        <title>Extensive microbial diversity within the chicken gut microbiome revealed by metagenomics and culture.</title>
        <authorList>
            <person name="Gilroy R."/>
            <person name="Ravi A."/>
            <person name="Getino M."/>
            <person name="Pursley I."/>
            <person name="Horton D.L."/>
            <person name="Alikhan N.F."/>
            <person name="Baker D."/>
            <person name="Gharbi K."/>
            <person name="Hall N."/>
            <person name="Watson M."/>
            <person name="Adriaenssens E.M."/>
            <person name="Foster-Nyarko E."/>
            <person name="Jarju S."/>
            <person name="Secka A."/>
            <person name="Antonio M."/>
            <person name="Oren A."/>
            <person name="Chaudhuri R.R."/>
            <person name="La Ragione R."/>
            <person name="Hildebrand F."/>
            <person name="Pallen M.J."/>
        </authorList>
    </citation>
    <scope>NUCLEOTIDE SEQUENCE</scope>
    <source>
        <strain evidence="4">1277</strain>
    </source>
</reference>
<accession>A0A921SZ35</accession>
<dbReference type="PANTHER" id="PTHR11124">
    <property type="entry name" value="VACUOLAR SORTING PROTEIN VPS29"/>
    <property type="match status" value="1"/>
</dbReference>
<reference evidence="4" key="2">
    <citation type="submission" date="2021-09" db="EMBL/GenBank/DDBJ databases">
        <authorList>
            <person name="Gilroy R."/>
        </authorList>
    </citation>
    <scope>NUCLEOTIDE SEQUENCE</scope>
    <source>
        <strain evidence="4">1277</strain>
    </source>
</reference>
<sequence length="167" mass="19537">MIGLISDTHGLLREEVVYNLNDCNLIIHAGDIGNFKVIENLNKISKVEFIRGNCDKDKNIAKEDKITEIYNTRIYLVHDISKINIDLKKENIDIVVYGHSHKSNIYEDNGILYVNPGSVGPRRFKLPISMAKLRILENEYYYDSLKLIYKNIYRYKCYEIEFLTIEV</sequence>
<evidence type="ECO:0000313" key="4">
    <source>
        <dbReference type="EMBL" id="HJG95530.1"/>
    </source>
</evidence>
<gene>
    <name evidence="4" type="ORF">K8V90_00295</name>
</gene>